<comment type="similarity">
    <text evidence="1">Belongs to the AHA1 family.</text>
</comment>
<feature type="domain" description="Activator of Hsp90 ATPase homologue 1/2-like C-terminal" evidence="2">
    <location>
        <begin position="13"/>
        <end position="148"/>
    </location>
</feature>
<reference evidence="4" key="1">
    <citation type="submission" date="2017-06" db="EMBL/GenBank/DDBJ databases">
        <authorList>
            <person name="Varghese N."/>
            <person name="Submissions S."/>
        </authorList>
    </citation>
    <scope>NUCLEOTIDE SEQUENCE [LARGE SCALE GENOMIC DNA]</scope>
    <source>
        <strain evidence="4">DSM 44485</strain>
    </source>
</reference>
<sequence length="156" mass="17573">MTGNEFVYTTYVKTTPDRLWEALTDPAFTRRYWGVAFETDWKPGSAVTWHEEGATTSDPEQVVLEAEPGRRLAYTWHTFTREWARSTGVDEETRARLLREPRSTVAFELEPVGGTVRLTVVHVGGEMLLGMSRHGWPHVLSGLKTLLETGAPLPTT</sequence>
<evidence type="ECO:0000256" key="1">
    <source>
        <dbReference type="ARBA" id="ARBA00006817"/>
    </source>
</evidence>
<name>A0A239BMQ9_9ACTN</name>
<evidence type="ECO:0000259" key="2">
    <source>
        <dbReference type="Pfam" id="PF08327"/>
    </source>
</evidence>
<evidence type="ECO:0000313" key="4">
    <source>
        <dbReference type="Proteomes" id="UP000198420"/>
    </source>
</evidence>
<dbReference type="CDD" id="cd08893">
    <property type="entry name" value="SRPBCC_CalC_Aha1-like_GntR-HTH"/>
    <property type="match status" value="1"/>
</dbReference>
<dbReference type="Pfam" id="PF08327">
    <property type="entry name" value="AHSA1"/>
    <property type="match status" value="1"/>
</dbReference>
<dbReference type="InterPro" id="IPR013538">
    <property type="entry name" value="ASHA1/2-like_C"/>
</dbReference>
<accession>A0A239BMQ9</accession>
<dbReference type="SUPFAM" id="SSF55961">
    <property type="entry name" value="Bet v1-like"/>
    <property type="match status" value="1"/>
</dbReference>
<organism evidence="3 4">
    <name type="scientific">Actinomadura mexicana</name>
    <dbReference type="NCBI Taxonomy" id="134959"/>
    <lineage>
        <taxon>Bacteria</taxon>
        <taxon>Bacillati</taxon>
        <taxon>Actinomycetota</taxon>
        <taxon>Actinomycetes</taxon>
        <taxon>Streptosporangiales</taxon>
        <taxon>Thermomonosporaceae</taxon>
        <taxon>Actinomadura</taxon>
    </lineage>
</organism>
<gene>
    <name evidence="3" type="ORF">SAMN06265355_1115</name>
</gene>
<dbReference type="Gene3D" id="3.30.530.20">
    <property type="match status" value="1"/>
</dbReference>
<dbReference type="InterPro" id="IPR023393">
    <property type="entry name" value="START-like_dom_sf"/>
</dbReference>
<dbReference type="AlphaFoldDB" id="A0A239BMQ9"/>
<dbReference type="Proteomes" id="UP000198420">
    <property type="component" value="Unassembled WGS sequence"/>
</dbReference>
<protein>
    <submittedName>
        <fullName evidence="3">Uncharacterized conserved protein YndB, AHSA1/START domain</fullName>
    </submittedName>
</protein>
<dbReference type="OrthoDB" id="9815653at2"/>
<dbReference type="RefSeq" id="WP_089314547.1">
    <property type="nucleotide sequence ID" value="NZ_FZNP01000011.1"/>
</dbReference>
<evidence type="ECO:0000313" key="3">
    <source>
        <dbReference type="EMBL" id="SNS09435.1"/>
    </source>
</evidence>
<dbReference type="EMBL" id="FZNP01000011">
    <property type="protein sequence ID" value="SNS09435.1"/>
    <property type="molecule type" value="Genomic_DNA"/>
</dbReference>
<proteinExistence type="inferred from homology"/>
<keyword evidence="4" id="KW-1185">Reference proteome</keyword>